<feature type="chain" id="PRO_5015986651" description="Lipoprotein" evidence="1">
    <location>
        <begin position="20"/>
        <end position="143"/>
    </location>
</feature>
<proteinExistence type="predicted"/>
<evidence type="ECO:0000313" key="2">
    <source>
        <dbReference type="EMBL" id="SQA78361.1"/>
    </source>
</evidence>
<feature type="signal peptide" evidence="1">
    <location>
        <begin position="1"/>
        <end position="19"/>
    </location>
</feature>
<accession>A0A2X2RPH3</accession>
<evidence type="ECO:0008006" key="4">
    <source>
        <dbReference type="Google" id="ProtNLM"/>
    </source>
</evidence>
<dbReference type="Proteomes" id="UP000249891">
    <property type="component" value="Unassembled WGS sequence"/>
</dbReference>
<evidence type="ECO:0000256" key="1">
    <source>
        <dbReference type="SAM" id="SignalP"/>
    </source>
</evidence>
<dbReference type="PROSITE" id="PS51257">
    <property type="entry name" value="PROKAR_LIPOPROTEIN"/>
    <property type="match status" value="1"/>
</dbReference>
<name>A0A2X2RPH3_CAPOC</name>
<dbReference type="AlphaFoldDB" id="A0A2X2RPH3"/>
<dbReference type="EMBL" id="UARG01000017">
    <property type="protein sequence ID" value="SQA78361.1"/>
    <property type="molecule type" value="Genomic_DNA"/>
</dbReference>
<organism evidence="2 3">
    <name type="scientific">Capnocytophaga ochracea</name>
    <dbReference type="NCBI Taxonomy" id="1018"/>
    <lineage>
        <taxon>Bacteria</taxon>
        <taxon>Pseudomonadati</taxon>
        <taxon>Bacteroidota</taxon>
        <taxon>Flavobacteriia</taxon>
        <taxon>Flavobacteriales</taxon>
        <taxon>Flavobacteriaceae</taxon>
        <taxon>Capnocytophaga</taxon>
    </lineage>
</organism>
<protein>
    <recommendedName>
        <fullName evidence="4">Lipoprotein</fullName>
    </recommendedName>
</protein>
<dbReference type="RefSeq" id="WP_016478468.1">
    <property type="nucleotide sequence ID" value="NZ_JAYKBS010000002.1"/>
</dbReference>
<keyword evidence="1" id="KW-0732">Signal</keyword>
<gene>
    <name evidence="2" type="ORF">NCTC11546_01591</name>
</gene>
<evidence type="ECO:0000313" key="3">
    <source>
        <dbReference type="Proteomes" id="UP000249891"/>
    </source>
</evidence>
<sequence>MKRLILSMAVIATFLTSCGNSKNAVSYTPAENYFVNNTFQNTKVETLKIDSQADFDRIFGGATTITARPTAIDFSKQSVLAIVAPASNKEVKIVVKALETTLTGGILVKYTIDEGKDLGHTAQSSEILIVNKTDKEVEFREVF</sequence>
<reference evidence="2 3" key="1">
    <citation type="submission" date="2018-06" db="EMBL/GenBank/DDBJ databases">
        <authorList>
            <consortium name="Pathogen Informatics"/>
            <person name="Doyle S."/>
        </authorList>
    </citation>
    <scope>NUCLEOTIDE SEQUENCE [LARGE SCALE GENOMIC DNA]</scope>
    <source>
        <strain evidence="2 3">NCTC11546</strain>
    </source>
</reference>